<dbReference type="EMBL" id="CAXITT010000223">
    <property type="protein sequence ID" value="CAL1536220.1"/>
    <property type="molecule type" value="Genomic_DNA"/>
</dbReference>
<reference evidence="5 6" key="1">
    <citation type="submission" date="2024-04" db="EMBL/GenBank/DDBJ databases">
        <authorList>
            <consortium name="Genoscope - CEA"/>
            <person name="William W."/>
        </authorList>
    </citation>
    <scope>NUCLEOTIDE SEQUENCE [LARGE SCALE GENOMIC DNA]</scope>
</reference>
<dbReference type="PANTHER" id="PTHR14209">
    <property type="entry name" value="ISOAMYL ACETATE-HYDROLYZING ESTERASE 1"/>
    <property type="match status" value="1"/>
</dbReference>
<keyword evidence="1" id="KW-0378">Hydrolase</keyword>
<sequence>MSNSVKKFCSWPKVFLFGDSITQFSFSKAGCWGSLISDYLQRKCDVISRGFSGYNTRWCNIILPSVLDAAIAKETVAMTVFLGANDSTEPDLNPRQHVPLEEYKQNLKDIINFAMSQGISREKIILISPPAFHADSWAVICKQRGKVLSKNNENTEIYAQACCQVADEMGTKKVDLYSEMMKTEDFTVLLDDGLHLSEKGSQLLFDKLQPIIEKLTAHLPAAWFPFHDQVDLEHLEKSLLSF</sequence>
<keyword evidence="6" id="KW-1185">Reference proteome</keyword>
<dbReference type="CDD" id="cd01838">
    <property type="entry name" value="Isoamyl_acetate_hydrolase_like"/>
    <property type="match status" value="1"/>
</dbReference>
<proteinExistence type="inferred from homology"/>
<accession>A0AAV2HRQ8</accession>
<dbReference type="SUPFAM" id="SSF52266">
    <property type="entry name" value="SGNH hydrolase"/>
    <property type="match status" value="1"/>
</dbReference>
<dbReference type="InterPro" id="IPR001087">
    <property type="entry name" value="GDSL"/>
</dbReference>
<dbReference type="AlphaFoldDB" id="A0AAV2HRQ8"/>
<evidence type="ECO:0000256" key="1">
    <source>
        <dbReference type="ARBA" id="ARBA00022801"/>
    </source>
</evidence>
<evidence type="ECO:0000313" key="6">
    <source>
        <dbReference type="Proteomes" id="UP001497497"/>
    </source>
</evidence>
<name>A0AAV2HRQ8_LYMST</name>
<organism evidence="5 6">
    <name type="scientific">Lymnaea stagnalis</name>
    <name type="common">Great pond snail</name>
    <name type="synonym">Helix stagnalis</name>
    <dbReference type="NCBI Taxonomy" id="6523"/>
    <lineage>
        <taxon>Eukaryota</taxon>
        <taxon>Metazoa</taxon>
        <taxon>Spiralia</taxon>
        <taxon>Lophotrochozoa</taxon>
        <taxon>Mollusca</taxon>
        <taxon>Gastropoda</taxon>
        <taxon>Heterobranchia</taxon>
        <taxon>Euthyneura</taxon>
        <taxon>Panpulmonata</taxon>
        <taxon>Hygrophila</taxon>
        <taxon>Lymnaeoidea</taxon>
        <taxon>Lymnaeidae</taxon>
        <taxon>Lymnaea</taxon>
    </lineage>
</organism>
<comment type="function">
    <text evidence="2">Probable lipase.</text>
</comment>
<dbReference type="Proteomes" id="UP001497497">
    <property type="component" value="Unassembled WGS sequence"/>
</dbReference>
<evidence type="ECO:0000256" key="3">
    <source>
        <dbReference type="ARBA" id="ARBA00025755"/>
    </source>
</evidence>
<dbReference type="InterPro" id="IPR036514">
    <property type="entry name" value="SGNH_hydro_sf"/>
</dbReference>
<comment type="caution">
    <text evidence="5">The sequence shown here is derived from an EMBL/GenBank/DDBJ whole genome shotgun (WGS) entry which is preliminary data.</text>
</comment>
<evidence type="ECO:0000256" key="2">
    <source>
        <dbReference type="ARBA" id="ARBA00024673"/>
    </source>
</evidence>
<comment type="similarity">
    <text evidence="3">Belongs to the 'GDSL' lipolytic enzyme family. IAH1 subfamily.</text>
</comment>
<dbReference type="InterPro" id="IPR045136">
    <property type="entry name" value="Iah1-like"/>
</dbReference>
<evidence type="ECO:0000313" key="5">
    <source>
        <dbReference type="EMBL" id="CAL1536220.1"/>
    </source>
</evidence>
<evidence type="ECO:0000256" key="4">
    <source>
        <dbReference type="ARBA" id="ARBA00026152"/>
    </source>
</evidence>
<dbReference type="Gene3D" id="3.40.50.1110">
    <property type="entry name" value="SGNH hydrolase"/>
    <property type="match status" value="1"/>
</dbReference>
<gene>
    <name evidence="5" type="ORF">GSLYS_00010133001</name>
</gene>
<dbReference type="PANTHER" id="PTHR14209:SF19">
    <property type="entry name" value="ISOAMYL ACETATE-HYDROLYZING ESTERASE 1 HOMOLOG"/>
    <property type="match status" value="1"/>
</dbReference>
<protein>
    <recommendedName>
        <fullName evidence="4">Isoamyl acetate-hydrolyzing esterase 1 homolog</fullName>
    </recommendedName>
</protein>
<dbReference type="GO" id="GO:0016788">
    <property type="term" value="F:hydrolase activity, acting on ester bonds"/>
    <property type="evidence" value="ECO:0007669"/>
    <property type="project" value="InterPro"/>
</dbReference>
<dbReference type="Pfam" id="PF00657">
    <property type="entry name" value="Lipase_GDSL"/>
    <property type="match status" value="1"/>
</dbReference>
<dbReference type="FunFam" id="3.40.50.1110:FF:000002">
    <property type="entry name" value="isoamyl acetate-hydrolyzing esterase 1 homolog"/>
    <property type="match status" value="1"/>
</dbReference>